<evidence type="ECO:0000256" key="2">
    <source>
        <dbReference type="ARBA" id="ARBA00023157"/>
    </source>
</evidence>
<dbReference type="Proteomes" id="UP001162131">
    <property type="component" value="Unassembled WGS sequence"/>
</dbReference>
<dbReference type="Pfam" id="PF00632">
    <property type="entry name" value="HECT"/>
    <property type="match status" value="1"/>
</dbReference>
<evidence type="ECO:0000256" key="3">
    <source>
        <dbReference type="PROSITE-ProRule" id="PRU00104"/>
    </source>
</evidence>
<dbReference type="Gene3D" id="2.60.120.920">
    <property type="match status" value="2"/>
</dbReference>
<dbReference type="InterPro" id="IPR003877">
    <property type="entry name" value="SPRY_dom"/>
</dbReference>
<dbReference type="InterPro" id="IPR000859">
    <property type="entry name" value="CUB_dom"/>
</dbReference>
<accession>A0AAU9K8Z6</accession>
<evidence type="ECO:0000256" key="1">
    <source>
        <dbReference type="ARBA" id="ARBA00022786"/>
    </source>
</evidence>
<organism evidence="7 8">
    <name type="scientific">Blepharisma stoltei</name>
    <dbReference type="NCBI Taxonomy" id="1481888"/>
    <lineage>
        <taxon>Eukaryota</taxon>
        <taxon>Sar</taxon>
        <taxon>Alveolata</taxon>
        <taxon>Ciliophora</taxon>
        <taxon>Postciliodesmatophora</taxon>
        <taxon>Heterotrichea</taxon>
        <taxon>Heterotrichida</taxon>
        <taxon>Blepharismidae</taxon>
        <taxon>Blepharisma</taxon>
    </lineage>
</organism>
<dbReference type="SUPFAM" id="SSF56204">
    <property type="entry name" value="Hect, E3 ligase catalytic domain"/>
    <property type="match status" value="1"/>
</dbReference>
<dbReference type="InterPro" id="IPR035914">
    <property type="entry name" value="Sperma_CUB_dom_sf"/>
</dbReference>
<dbReference type="Gene3D" id="3.90.1750.10">
    <property type="entry name" value="Hect, E3 ligase catalytic domains"/>
    <property type="match status" value="1"/>
</dbReference>
<dbReference type="PANTHER" id="PTHR46654">
    <property type="entry name" value="E3 UBIQUITIN-PROTEIN LIGASE HECTD3"/>
    <property type="match status" value="1"/>
</dbReference>
<feature type="domain" description="CUB" evidence="4">
    <location>
        <begin position="799"/>
        <end position="930"/>
    </location>
</feature>
<gene>
    <name evidence="7" type="ORF">BSTOLATCC_MIC62523</name>
</gene>
<dbReference type="CDD" id="cd11709">
    <property type="entry name" value="SPRY"/>
    <property type="match status" value="1"/>
</dbReference>
<evidence type="ECO:0000313" key="7">
    <source>
        <dbReference type="EMBL" id="CAG9334942.1"/>
    </source>
</evidence>
<dbReference type="PROSITE" id="PS01180">
    <property type="entry name" value="CUB"/>
    <property type="match status" value="1"/>
</dbReference>
<dbReference type="InterPro" id="IPR013320">
    <property type="entry name" value="ConA-like_dom_sf"/>
</dbReference>
<evidence type="ECO:0000313" key="8">
    <source>
        <dbReference type="Proteomes" id="UP001162131"/>
    </source>
</evidence>
<dbReference type="Gene3D" id="3.30.2160.10">
    <property type="entry name" value="Hect, E3 ligase catalytic domain"/>
    <property type="match status" value="1"/>
</dbReference>
<dbReference type="InterPro" id="IPR043136">
    <property type="entry name" value="B30.2/SPRY_sf"/>
</dbReference>
<dbReference type="PROSITE" id="PS50237">
    <property type="entry name" value="HECT"/>
    <property type="match status" value="1"/>
</dbReference>
<keyword evidence="1 3" id="KW-0833">Ubl conjugation pathway</keyword>
<dbReference type="InterPro" id="IPR042469">
    <property type="entry name" value="HECTD3"/>
</dbReference>
<feature type="active site" description="Glycyl thioester intermediate" evidence="3">
    <location>
        <position position="3985"/>
    </location>
</feature>
<evidence type="ECO:0000259" key="5">
    <source>
        <dbReference type="PROSITE" id="PS50188"/>
    </source>
</evidence>
<sequence length="4028" mass="454238">MGSTSSEIVSRVETLDLEALTKSIGSDLEVANDLRLIFNTPKLTSRSDLDNYAIPGYSKVKGKAVENSTDQEEAMVYSLDFPENLREKHGDTIKNLIQEIVKNRPDDEIPSSAISKLQGICRSLEGLLKLDKFQKLKKAAQEQAATAKPSASSFALEILLDLIKSIDGVNHFYSSVVQKVDKFLSEASFLSFQPTDANTGKSLDSISKFLQVVLSKEIKNVEENDITQSLSALFALATGTGSLTSALGLAIKNLETDQNWLTREQLEMIWKKLKEFKKLKATLIQEKLRWAAPKDAYQPIVVEDEGVLVRATQESSENWLFVLSEKEFKSGVHYFELLLEEFPSEACLIGVAESNYENTTHQKICYSANSSISSNNNQIYEWQHFSKGDKIGLLLNMDEKTVTFYKNGEKEPQGSHGPLPETTRLFVSLGSLIKVRSFEITQYSEDLINSMQLDKAHETSEFRDSNAYKLLENDEVPDDWFNINPAEIGAFIVNKLACVNADILTLLEKRDPKAEIPKRKDLTLDYQFLTLDQLDRLLDILAAAYKSGDSKLSAEGYIQAISSTIQLIRTQILASSYHQDKEVGDEIRDKILNHLKLILSEIPDSKASEEASKTISFGFDFYYDEPKERLAYLVTGLKQKYGGELQDNTARILIDGVISEMSTAEKLLTAFECKSEKEFQTIDKFMDLLVDLGSESSAGTLFRDQALDRSLVGLIEASQAALLTSVAKSNSHQDWLKIFLKYSRKLIEASTKLTEGLLERYPTGEVPDEISANFSDTIFGHPLEGLLYALPLIKMDLSCNSKILEVLLSYLSKVNLIKSKPAVLALATGSKTEIYESSHPYENCLDTTKLVKVPNAIKYILTFDPQFQTENSCDHLKLYLDENRTNELRSFTGTDFPRESLEIKSPLLFFAFHSDGSVSYWGWKIEIKAVCKVSYLDKQWPDTIKDAASIVLESISSNLISGQWDLNAEDEEAAKLLDNPLLKYGIDETALLSANNELSEDLKNLAKLTTFKDNAQDYSDALKKKALTGKSASVSLESYALSYKQRPEEARFSYIPFLQELIEGSERVKTGWAKLKKQSGVVGPSTRIGGDEMDQAERAIFAVYIAFFEVVDTVNKLFDESEDLGKTLKYIIKQSNLIRGWAQKHKQNLMDSGKPDITYTDISNDIVTKCTLLLGADYKLSLNELGVSKVMKNLLSSVVKIQAKESGGLKAGSKWKSVKEAVHSSSKLKGLVQLSSKTSEPENEDIKEFHKVSDLVTKFLETSIPVELIIKLIEGRRGRAVTRSVGFQLISNMIASTDQSISLVKVFSDSLKVKGEKKHYWEGLEGIDPKLLHIVKHSFYQLYSTLQKELTKPQTKTLQPTDIYYYLFLLEAMSSPFKGIDSHSILEQHFPTVLAQLLKWAKGFINLEELQRRFKKELCVTKLEIHPEAEIPEGTDKILLSESPEGAKVYLTFHKDQSLKALTDVVISTDQAKEGYEKIDGEFVESGDTKFVFVKRGEEKSGERCLLVSPSINDFKYSNYDELFDADIDGEIKDRTELKAKLCRTSWSLFKQFFYSIAGSWVEPNETKKILVQDTFMQVLFNDLKYEKSLSALESESLEVKKLVRGDDWIGKKVESKNLAKNPVHEWLNQFRHETEGFENFTLRNLINEYIEKVDPSMKGVLTQDDLEHIEQPILETLQSHEENKNYKGQYDFFKFLGTLKDLSNEFPENVQNYLSSSVLWKYLPYDFYDAQKFYDLTDVKAVIEAFASRFRTVEGESFMKYIELFRSSEHPGIISQDKVPENTPSEFKDETGSIDFYLLIKTINSNREKFANIYTEIQDSLAMYGEWPTSCRATSKVVAEHADYIGSLLWVVYGCLGSKCLPKLLARESYIKSLLQLTFAVPSEKIITIGARILKYVVGSQHSPESTINWFDDIFNIIEENRGDYISSILMRIGDGFTWYEKENLKKHKLRWVYEGKNLLLSLIEVERWRRRVVMSIVDALEDASSSVRNGYRVTPKAIGAISFLASVSKGFDGFGEEPIVLANAKLSNSLLPKGIIREINGTNAAFYSVSEDTSATEAMEKIENIEQQVSINLFSIISSEEKDTLSVSLITLWENFQDYDDSLDLSYSSQSYAFQRTLYRSLENATLGAIVDIFESNDQSSEIVEKIAERILKRKPLAPKYTSKAMYSNILKQLATKIHSSSHGENKPEAVPLTEESAQARIGALNEEEQILATELLSLDIPAIRIIKCFDAGIKDKEGILNWQEPPKPEKEQVQLYKLASSKSLATKGSRKSVIYQDECANLTIRSLLEGINEKSEISVKLDGSIFNSLTTEPNSITILATLEYQLSDDSVNCGLKIGDLELGIKKTDELYFTINGETTEKLNETEKLFVRVYAKARGQVYITVEGHTFEKINLSIFNGVKVGDFGIYLEKGKIVTLLGFEIYEGLYEGSAKAEIARPKELEGGEQFVRVFNKLSNAAQKQLALIGLTENLQHDSEGDVDLSASIDYAFEHLEADDAKALCLDYDKRVINDVKIFDSKDQVPKDYTIAQVYADEYPIDFDFANIKVLAFNKDLPLETFLSDIAIEGEPSSYTNIGNLSNEQNRSCNVFQQSSKKSPIYDIALFKVTDPYNVNLPIGYRLITDKDNKAINIAPSSEKTYYLFVGFKKSSLILNCSVSSLSSIASKASSFGLTDKTADAKSSVNKIEDERNYNLYSLIELYNALYDVEELRNFSASKKILLSILKKNPNILANPDRLNKSFTFIGNDYKQLETTVASLLKSSEEFRKLCVKEFVVKTVSGLIPKSTAELKPLVIESPHPYNNSTDLDECISIPGADKLKIVFDPQCKTENGCDPLRFYAAPGRGDELKCFSGEGETNWQSFEVEGDTVYTFFHSDGSVNYWGYKFDVIPIGGGSSGEISSPPELATWLLERLVELLGTEFDSRVLFSSRVIQPLFLRTISSKSESDEKLRAISLLKSLLKVPNSTNYEIVRYLISEATQLYKKFNQSNQTSSFLQALIPLLSEFTKTLYDGPLDKWFADLNELVSWMKGLAEKDEGLALLIFDEFKSQLEEKTALTYESSHPYERQTKVEKIHIPLASSLKLEFDTQSLVEPSDNIYFSYDPEGASPACFATGSADYQFLNSPKGPDIEIRNSGKTVTRTNSSGWGNVLLSQVMTKGKTKITYKVDSDGGSSCLFIGFARGPDSNRLNLTEAVTESYMNGEGSWTWNQGGAFIRPGVRDERSMPYVTNDLISFLVDFGDRTITCYKNGNEVYKYTEIAESLIPVLCFGGSNQIISIEKIEVFGALELNEKKAEFKGDTIYAWHPANVGSLLSHQWSKDESIRISDEERTITKVENSASVHTTAHLLKSGKHFVESMVNSEGRIGLGFALKSSIEAKNAEQSSLLVFSDVEGFATNDNIGSYIDFDAKEFKIFKNGELLVSKELPKLENENDGYQYAVIFSGSNQSVAISNKPSTPAGIDIINIHSEANSALWGYKFKVTPLFKLKTVQDINTFLAFAGDETKTLWNETYLPKFSHFFKSGAAEQLVIYLDEMTQSKGKDILKLKDDDIDPSESELIYYPELEKLSKDDMKQLYRILQKFNQKTNELLGLFDIHFESYQSMTELQKALAGSRNYIFFRIKNNLLKEHLSKSVYGNRQSITIDRPKAARHRDRKDVDALGQFSIFGQIYRNTISWQNTEFRNSERFYQVSYRGEAAIDAGGPYNESMSNMCDELQSSYLRLLVPSPNNVHNIGENRESWIVNPAADSQQDIELFTFLGKLMGAAIRTQNNLNLSFPPLFWKRLIMDKLSTQDLRGLDVCIVQILEILRNPEANQLTPDTFSMVYDEKFTTKDSSGREVELIEGGKEIQVTYENAAKYADLIEQYRLNENPKAYEAIRKGMSAVIPTDFLNLFSWKQVETLVCGAANIDIDILKANTDYSNCSLTDQHIINLWEVLTEMSPKERTLFLKFVWGRSKLPSGRDWRHMTITRYNPSGNVDNYMPISHTCFFTMDLPPYTTKEVMKTKLLYAITHCTDIDLDGSASGGWEEED</sequence>
<dbReference type="SMART" id="SM00119">
    <property type="entry name" value="HECTc"/>
    <property type="match status" value="1"/>
</dbReference>
<dbReference type="GO" id="GO:0004842">
    <property type="term" value="F:ubiquitin-protein transferase activity"/>
    <property type="evidence" value="ECO:0007669"/>
    <property type="project" value="InterPro"/>
</dbReference>
<reference evidence="7" key="1">
    <citation type="submission" date="2021-09" db="EMBL/GenBank/DDBJ databases">
        <authorList>
            <consortium name="AG Swart"/>
            <person name="Singh M."/>
            <person name="Singh A."/>
            <person name="Seah K."/>
            <person name="Emmerich C."/>
        </authorList>
    </citation>
    <scope>NUCLEOTIDE SEQUENCE</scope>
    <source>
        <strain evidence="7">ATCC30299</strain>
    </source>
</reference>
<keyword evidence="2" id="KW-1015">Disulfide bond</keyword>
<keyword evidence="8" id="KW-1185">Reference proteome</keyword>
<dbReference type="SUPFAM" id="SSF49854">
    <property type="entry name" value="Spermadhesin, CUB domain"/>
    <property type="match status" value="1"/>
</dbReference>
<protein>
    <submittedName>
        <fullName evidence="7">Uncharacterized protein</fullName>
    </submittedName>
</protein>
<comment type="caution">
    <text evidence="7">The sequence shown here is derived from an EMBL/GenBank/DDBJ whole genome shotgun (WGS) entry which is preliminary data.</text>
</comment>
<dbReference type="SUPFAM" id="SSF49899">
    <property type="entry name" value="Concanavalin A-like lectins/glucanases"/>
    <property type="match status" value="2"/>
</dbReference>
<feature type="domain" description="HECT" evidence="6">
    <location>
        <begin position="3675"/>
        <end position="4017"/>
    </location>
</feature>
<dbReference type="Gene3D" id="2.60.120.290">
    <property type="entry name" value="Spermadhesin, CUB domain"/>
    <property type="match status" value="1"/>
</dbReference>
<dbReference type="InterPro" id="IPR000569">
    <property type="entry name" value="HECT_dom"/>
</dbReference>
<proteinExistence type="predicted"/>
<dbReference type="PANTHER" id="PTHR46654:SF1">
    <property type="entry name" value="E3 UBIQUITIN-PROTEIN LIGASE HECTD3"/>
    <property type="match status" value="1"/>
</dbReference>
<evidence type="ECO:0000259" key="6">
    <source>
        <dbReference type="PROSITE" id="PS50237"/>
    </source>
</evidence>
<dbReference type="EMBL" id="CAJZBQ010000060">
    <property type="protein sequence ID" value="CAG9334942.1"/>
    <property type="molecule type" value="Genomic_DNA"/>
</dbReference>
<name>A0AAU9K8Z6_9CILI</name>
<dbReference type="InterPro" id="IPR035983">
    <property type="entry name" value="Hect_E3_ubiquitin_ligase"/>
</dbReference>
<dbReference type="Gene3D" id="3.30.2410.10">
    <property type="entry name" value="Hect, E3 ligase catalytic domain"/>
    <property type="match status" value="1"/>
</dbReference>
<dbReference type="PROSITE" id="PS50188">
    <property type="entry name" value="B302_SPRY"/>
    <property type="match status" value="1"/>
</dbReference>
<dbReference type="InterPro" id="IPR001870">
    <property type="entry name" value="B30.2/SPRY"/>
</dbReference>
<dbReference type="Pfam" id="PF00622">
    <property type="entry name" value="SPRY"/>
    <property type="match status" value="1"/>
</dbReference>
<evidence type="ECO:0000259" key="4">
    <source>
        <dbReference type="PROSITE" id="PS01180"/>
    </source>
</evidence>
<feature type="domain" description="B30.2/SPRY" evidence="5">
    <location>
        <begin position="3098"/>
        <end position="3284"/>
    </location>
</feature>